<dbReference type="PANTHER" id="PTHR30146">
    <property type="entry name" value="LACI-RELATED TRANSCRIPTIONAL REPRESSOR"/>
    <property type="match status" value="1"/>
</dbReference>
<feature type="domain" description="HTH lacI-type" evidence="5">
    <location>
        <begin position="2"/>
        <end position="56"/>
    </location>
</feature>
<dbReference type="Gene3D" id="1.10.260.40">
    <property type="entry name" value="lambda repressor-like DNA-binding domains"/>
    <property type="match status" value="1"/>
</dbReference>
<keyword evidence="3" id="KW-0238">DNA-binding</keyword>
<dbReference type="PROSITE" id="PS00356">
    <property type="entry name" value="HTH_LACI_1"/>
    <property type="match status" value="1"/>
</dbReference>
<dbReference type="InterPro" id="IPR046335">
    <property type="entry name" value="LacI/GalR-like_sensor"/>
</dbReference>
<dbReference type="PROSITE" id="PS50932">
    <property type="entry name" value="HTH_LACI_2"/>
    <property type="match status" value="1"/>
</dbReference>
<accession>A0A0D8IWN3</accession>
<evidence type="ECO:0000313" key="7">
    <source>
        <dbReference type="EMBL" id="KJF38894.1"/>
    </source>
</evidence>
<dbReference type="CDD" id="cd06291">
    <property type="entry name" value="PBP1_Qymf-like"/>
    <property type="match status" value="1"/>
</dbReference>
<dbReference type="Proteomes" id="UP000032483">
    <property type="component" value="Unassembled WGS sequence"/>
</dbReference>
<sequence>MATLKDVAQLAGVTVTTISRMLNNRANVSPKTRAKIEQAMQELDYQPNEIAQSLIKQKSNIIGLIVPSARNFFFSMVIDHVERYASLNGYKLLLCISDLELRKEKEYFNMLKGNKVAGVILASHTQNLEKHISLTQPLVTIDRTVSEEIPSVCADNYNGGRLAARHLLEKGCRSLAYISGSANIKMDANKRYIGFGDVCREQGVKGPVMVDASEQQFITMKYQNLIHELFQQHPDVDGIFASNDIIAAQILQYCAGAGIRVPEKLKVIGYDDIDLASLCTPQLTTIRQPVEAICKCAVEQVVRAAKGETVPDNVTFPVELVVRETT</sequence>
<dbReference type="EMBL" id="JXXK01000028">
    <property type="protein sequence ID" value="KJF38894.1"/>
    <property type="molecule type" value="Genomic_DNA"/>
</dbReference>
<dbReference type="GeneID" id="42857932"/>
<name>A0A0D8IWN3_9FIRM</name>
<comment type="caution">
    <text evidence="7">The sequence shown here is derived from an EMBL/GenBank/DDBJ whole genome shotgun (WGS) entry which is preliminary data.</text>
</comment>
<evidence type="ECO:0000256" key="1">
    <source>
        <dbReference type="ARBA" id="ARBA00022491"/>
    </source>
</evidence>
<evidence type="ECO:0000256" key="2">
    <source>
        <dbReference type="ARBA" id="ARBA00023015"/>
    </source>
</evidence>
<dbReference type="Pfam" id="PF00356">
    <property type="entry name" value="LacI"/>
    <property type="match status" value="1"/>
</dbReference>
<dbReference type="SMART" id="SM00354">
    <property type="entry name" value="HTH_LACI"/>
    <property type="match status" value="1"/>
</dbReference>
<evidence type="ECO:0000313" key="8">
    <source>
        <dbReference type="Proteomes" id="UP000032483"/>
    </source>
</evidence>
<feature type="domain" description="HTH cro/C1-type" evidence="6">
    <location>
        <begin position="3"/>
        <end position="46"/>
    </location>
</feature>
<keyword evidence="8" id="KW-1185">Reference proteome</keyword>
<dbReference type="InterPro" id="IPR010982">
    <property type="entry name" value="Lambda_DNA-bd_dom_sf"/>
</dbReference>
<dbReference type="PROSITE" id="PS50943">
    <property type="entry name" value="HTH_CROC1"/>
    <property type="match status" value="1"/>
</dbReference>
<dbReference type="PRINTS" id="PR00036">
    <property type="entry name" value="HTHLACI"/>
</dbReference>
<dbReference type="Gene3D" id="3.40.50.2300">
    <property type="match status" value="2"/>
</dbReference>
<dbReference type="Pfam" id="PF13377">
    <property type="entry name" value="Peripla_BP_3"/>
    <property type="match status" value="1"/>
</dbReference>
<reference evidence="7" key="1">
    <citation type="submission" date="2015-02" db="EMBL/GenBank/DDBJ databases">
        <title>A novel member of the family Ruminococcaceae isolated from human feces.</title>
        <authorList>
            <person name="Shkoporov A.N."/>
            <person name="Chaplin A.V."/>
            <person name="Motuzova O.V."/>
            <person name="Kafarskaia L.I."/>
            <person name="Khokhlova E.V."/>
            <person name="Efimov B.A."/>
        </authorList>
    </citation>
    <scope>NUCLEOTIDE SEQUENCE [LARGE SCALE GENOMIC DNA]</scope>
    <source>
        <strain evidence="7">585-1</strain>
    </source>
</reference>
<dbReference type="PANTHER" id="PTHR30146:SF95">
    <property type="entry name" value="RIBOSE OPERON REPRESSOR"/>
    <property type="match status" value="1"/>
</dbReference>
<dbReference type="AlphaFoldDB" id="A0A0D8IWN3"/>
<protein>
    <submittedName>
        <fullName evidence="7">Uncharacterized protein</fullName>
    </submittedName>
</protein>
<gene>
    <name evidence="7" type="ORF">TQ39_15340</name>
</gene>
<keyword evidence="2" id="KW-0805">Transcription regulation</keyword>
<proteinExistence type="predicted"/>
<dbReference type="CDD" id="cd01392">
    <property type="entry name" value="HTH_LacI"/>
    <property type="match status" value="1"/>
</dbReference>
<dbReference type="GO" id="GO:0000976">
    <property type="term" value="F:transcription cis-regulatory region binding"/>
    <property type="evidence" value="ECO:0007669"/>
    <property type="project" value="TreeGrafter"/>
</dbReference>
<dbReference type="InterPro" id="IPR000843">
    <property type="entry name" value="HTH_LacI"/>
</dbReference>
<organism evidence="7 8">
    <name type="scientific">Ruthenibacterium lactatiformans</name>
    <dbReference type="NCBI Taxonomy" id="1550024"/>
    <lineage>
        <taxon>Bacteria</taxon>
        <taxon>Bacillati</taxon>
        <taxon>Bacillota</taxon>
        <taxon>Clostridia</taxon>
        <taxon>Eubacteriales</taxon>
        <taxon>Oscillospiraceae</taxon>
        <taxon>Ruthenibacterium</taxon>
    </lineage>
</organism>
<dbReference type="InterPro" id="IPR001387">
    <property type="entry name" value="Cro/C1-type_HTH"/>
</dbReference>
<dbReference type="InterPro" id="IPR028082">
    <property type="entry name" value="Peripla_BP_I"/>
</dbReference>
<dbReference type="SUPFAM" id="SSF47413">
    <property type="entry name" value="lambda repressor-like DNA-binding domains"/>
    <property type="match status" value="1"/>
</dbReference>
<evidence type="ECO:0000259" key="6">
    <source>
        <dbReference type="PROSITE" id="PS50943"/>
    </source>
</evidence>
<keyword evidence="1" id="KW-0678">Repressor</keyword>
<evidence type="ECO:0000256" key="3">
    <source>
        <dbReference type="ARBA" id="ARBA00023125"/>
    </source>
</evidence>
<dbReference type="GO" id="GO:0003700">
    <property type="term" value="F:DNA-binding transcription factor activity"/>
    <property type="evidence" value="ECO:0007669"/>
    <property type="project" value="TreeGrafter"/>
</dbReference>
<dbReference type="RefSeq" id="WP_050006177.1">
    <property type="nucleotide sequence ID" value="NZ_JXXK01000028.1"/>
</dbReference>
<evidence type="ECO:0000256" key="4">
    <source>
        <dbReference type="ARBA" id="ARBA00023163"/>
    </source>
</evidence>
<keyword evidence="4" id="KW-0804">Transcription</keyword>
<evidence type="ECO:0000259" key="5">
    <source>
        <dbReference type="PROSITE" id="PS50932"/>
    </source>
</evidence>
<dbReference type="SUPFAM" id="SSF53822">
    <property type="entry name" value="Periplasmic binding protein-like I"/>
    <property type="match status" value="1"/>
</dbReference>